<comment type="function">
    <text evidence="4">Catalyzes ATP-dependent phosphorylation of adenosylcobinamide and addition of GMP to adenosylcobinamide phosphate.</text>
</comment>
<evidence type="ECO:0000256" key="1">
    <source>
        <dbReference type="ARBA" id="ARBA00000312"/>
    </source>
</evidence>
<evidence type="ECO:0000256" key="16">
    <source>
        <dbReference type="ARBA" id="ARBA00029570"/>
    </source>
</evidence>
<reference evidence="18 19" key="1">
    <citation type="journal article" date="1979" name="Int. J. Syst. Evol. Microbiol.">
        <title>Bacillus globisporus subsp. marinus subsp. nov.</title>
        <authorList>
            <person name="Liu H."/>
        </authorList>
    </citation>
    <scope>NUCLEOTIDE SEQUENCE [LARGE SCALE GENOMIC DNA]</scope>
    <source>
        <strain evidence="18 19">DSM 1297</strain>
    </source>
</reference>
<dbReference type="InterPro" id="IPR003203">
    <property type="entry name" value="CobU/CobP"/>
</dbReference>
<evidence type="ECO:0000256" key="17">
    <source>
        <dbReference type="ARBA" id="ARBA00030571"/>
    </source>
</evidence>
<evidence type="ECO:0000256" key="11">
    <source>
        <dbReference type="ARBA" id="ARBA00022679"/>
    </source>
</evidence>
<evidence type="ECO:0000256" key="7">
    <source>
        <dbReference type="ARBA" id="ARBA00007490"/>
    </source>
</evidence>
<comment type="catalytic activity">
    <reaction evidence="3">
        <text>adenosylcob(III)inamide + GTP = adenosylcob(III)inamide phosphate + GDP + H(+)</text>
        <dbReference type="Rhea" id="RHEA:15765"/>
        <dbReference type="ChEBI" id="CHEBI:2480"/>
        <dbReference type="ChEBI" id="CHEBI:15378"/>
        <dbReference type="ChEBI" id="CHEBI:37565"/>
        <dbReference type="ChEBI" id="CHEBI:58189"/>
        <dbReference type="ChEBI" id="CHEBI:58502"/>
        <dbReference type="EC" id="2.7.1.156"/>
    </reaction>
</comment>
<dbReference type="PANTHER" id="PTHR34848:SF1">
    <property type="entry name" value="BIFUNCTIONAL ADENOSYLCOBALAMIN BIOSYNTHESIS PROTEIN COBU"/>
    <property type="match status" value="1"/>
</dbReference>
<evidence type="ECO:0000256" key="2">
    <source>
        <dbReference type="ARBA" id="ARBA00000711"/>
    </source>
</evidence>
<accession>A0ABV3Q0L5</accession>
<evidence type="ECO:0000256" key="8">
    <source>
        <dbReference type="ARBA" id="ARBA00012016"/>
    </source>
</evidence>
<name>A0ABV3Q0L5_9BACL</name>
<proteinExistence type="inferred from homology"/>
<evidence type="ECO:0000256" key="15">
    <source>
        <dbReference type="ARBA" id="ARBA00023134"/>
    </source>
</evidence>
<evidence type="ECO:0000256" key="14">
    <source>
        <dbReference type="ARBA" id="ARBA00022840"/>
    </source>
</evidence>
<comment type="catalytic activity">
    <reaction evidence="1">
        <text>adenosylcob(III)inamide + ATP = adenosylcob(III)inamide phosphate + ADP + H(+)</text>
        <dbReference type="Rhea" id="RHEA:15769"/>
        <dbReference type="ChEBI" id="CHEBI:2480"/>
        <dbReference type="ChEBI" id="CHEBI:15378"/>
        <dbReference type="ChEBI" id="CHEBI:30616"/>
        <dbReference type="ChEBI" id="CHEBI:58502"/>
        <dbReference type="ChEBI" id="CHEBI:456216"/>
        <dbReference type="EC" id="2.7.1.156"/>
    </reaction>
</comment>
<dbReference type="RefSeq" id="WP_367778225.1">
    <property type="nucleotide sequence ID" value="NZ_JBFMIA010000002.1"/>
</dbReference>
<evidence type="ECO:0000313" key="18">
    <source>
        <dbReference type="EMBL" id="MEW9500877.1"/>
    </source>
</evidence>
<dbReference type="Gene3D" id="3.40.50.300">
    <property type="entry name" value="P-loop containing nucleotide triphosphate hydrolases"/>
    <property type="match status" value="1"/>
</dbReference>
<dbReference type="GO" id="GO:0016779">
    <property type="term" value="F:nucleotidyltransferase activity"/>
    <property type="evidence" value="ECO:0007669"/>
    <property type="project" value="UniProtKB-KW"/>
</dbReference>
<evidence type="ECO:0000256" key="12">
    <source>
        <dbReference type="ARBA" id="ARBA00022741"/>
    </source>
</evidence>
<dbReference type="PANTHER" id="PTHR34848">
    <property type="match status" value="1"/>
</dbReference>
<dbReference type="PIRSF" id="PIRSF006135">
    <property type="entry name" value="CobU"/>
    <property type="match status" value="1"/>
</dbReference>
<keyword evidence="11" id="KW-0808">Transferase</keyword>
<comment type="similarity">
    <text evidence="7">Belongs to the CobU/CobP family.</text>
</comment>
<evidence type="ECO:0000256" key="9">
    <source>
        <dbReference type="ARBA" id="ARBA00012523"/>
    </source>
</evidence>
<evidence type="ECO:0000256" key="3">
    <source>
        <dbReference type="ARBA" id="ARBA00001522"/>
    </source>
</evidence>
<dbReference type="EC" id="2.7.1.156" evidence="8"/>
<organism evidence="18 19">
    <name type="scientific">Jeotgalibacillus marinus</name>
    <dbReference type="NCBI Taxonomy" id="86667"/>
    <lineage>
        <taxon>Bacteria</taxon>
        <taxon>Bacillati</taxon>
        <taxon>Bacillota</taxon>
        <taxon>Bacilli</taxon>
        <taxon>Bacillales</taxon>
        <taxon>Caryophanaceae</taxon>
        <taxon>Jeotgalibacillus</taxon>
    </lineage>
</organism>
<evidence type="ECO:0000256" key="6">
    <source>
        <dbReference type="ARBA" id="ARBA00005159"/>
    </source>
</evidence>
<gene>
    <name evidence="18" type="ORF">AB1471_03560</name>
</gene>
<dbReference type="EC" id="2.7.7.62" evidence="9"/>
<sequence>MDSGGIITVIGGVRSGKTSWTEKQAILLADAENSRLIYIASGVALDEEMKNRINRHKVDRMNQQWITIEQPVDLMSCTHKLQPSDVVVWDCLTTWLTNELMQRFDETDKKSQLSVQETIQKELYTFINWIKANLLTCFIVSNEVVSEAVFEEELTAVYQKMIGELHQSLVAMSKKAIEMEAGIPLVRKGAYPV</sequence>
<keyword evidence="13 18" id="KW-0418">Kinase</keyword>
<keyword evidence="18" id="KW-0548">Nucleotidyltransferase</keyword>
<dbReference type="Pfam" id="PF02283">
    <property type="entry name" value="CobU"/>
    <property type="match status" value="1"/>
</dbReference>
<evidence type="ECO:0000256" key="13">
    <source>
        <dbReference type="ARBA" id="ARBA00022777"/>
    </source>
</evidence>
<keyword evidence="14" id="KW-0067">ATP-binding</keyword>
<keyword evidence="15" id="KW-0342">GTP-binding</keyword>
<evidence type="ECO:0000256" key="10">
    <source>
        <dbReference type="ARBA" id="ARBA00022573"/>
    </source>
</evidence>
<dbReference type="EMBL" id="JBFMIA010000002">
    <property type="protein sequence ID" value="MEW9500877.1"/>
    <property type="molecule type" value="Genomic_DNA"/>
</dbReference>
<evidence type="ECO:0000256" key="5">
    <source>
        <dbReference type="ARBA" id="ARBA00004692"/>
    </source>
</evidence>
<keyword evidence="10" id="KW-0169">Cobalamin biosynthesis</keyword>
<keyword evidence="12" id="KW-0547">Nucleotide-binding</keyword>
<evidence type="ECO:0000256" key="4">
    <source>
        <dbReference type="ARBA" id="ARBA00003889"/>
    </source>
</evidence>
<dbReference type="SUPFAM" id="SSF52540">
    <property type="entry name" value="P-loop containing nucleoside triphosphate hydrolases"/>
    <property type="match status" value="1"/>
</dbReference>
<evidence type="ECO:0000313" key="19">
    <source>
        <dbReference type="Proteomes" id="UP001556040"/>
    </source>
</evidence>
<comment type="caution">
    <text evidence="18">The sequence shown here is derived from an EMBL/GenBank/DDBJ whole genome shotgun (WGS) entry which is preliminary data.</text>
</comment>
<protein>
    <recommendedName>
        <fullName evidence="16">Adenosylcobinamide kinase</fullName>
        <ecNumber evidence="8">2.7.1.156</ecNumber>
        <ecNumber evidence="9">2.7.7.62</ecNumber>
    </recommendedName>
    <alternativeName>
        <fullName evidence="17">Adenosylcobinamide-phosphate guanylyltransferase</fullName>
    </alternativeName>
</protein>
<comment type="catalytic activity">
    <reaction evidence="2">
        <text>adenosylcob(III)inamide phosphate + GTP + H(+) = adenosylcob(III)inamide-GDP + diphosphate</text>
        <dbReference type="Rhea" id="RHEA:22712"/>
        <dbReference type="ChEBI" id="CHEBI:15378"/>
        <dbReference type="ChEBI" id="CHEBI:33019"/>
        <dbReference type="ChEBI" id="CHEBI:37565"/>
        <dbReference type="ChEBI" id="CHEBI:58502"/>
        <dbReference type="ChEBI" id="CHEBI:60487"/>
        <dbReference type="EC" id="2.7.7.62"/>
    </reaction>
</comment>
<keyword evidence="19" id="KW-1185">Reference proteome</keyword>
<dbReference type="InterPro" id="IPR027417">
    <property type="entry name" value="P-loop_NTPase"/>
</dbReference>
<dbReference type="Proteomes" id="UP001556040">
    <property type="component" value="Unassembled WGS sequence"/>
</dbReference>
<dbReference type="GO" id="GO:0016301">
    <property type="term" value="F:kinase activity"/>
    <property type="evidence" value="ECO:0007669"/>
    <property type="project" value="UniProtKB-KW"/>
</dbReference>
<comment type="pathway">
    <text evidence="6">Cofactor biosynthesis; adenosylcobalamin biosynthesis; adenosylcobalamin from cob(II)yrinate a,c-diamide: step 5/7.</text>
</comment>
<comment type="pathway">
    <text evidence="5">Cofactor biosynthesis; adenosylcobalamin biosynthesis; adenosylcobalamin from cob(II)yrinate a,c-diamide: step 6/7.</text>
</comment>